<proteinExistence type="predicted"/>
<keyword evidence="5 14" id="KW-0732">Signal</keyword>
<dbReference type="InterPro" id="IPR051022">
    <property type="entry name" value="Notch_Cell-Fate_Det"/>
</dbReference>
<dbReference type="PROSITE" id="PS51051">
    <property type="entry name" value="DSL"/>
    <property type="match status" value="1"/>
</dbReference>
<dbReference type="SMART" id="SM00179">
    <property type="entry name" value="EGF_CA"/>
    <property type="match status" value="2"/>
</dbReference>
<feature type="domain" description="EGF-like" evidence="16">
    <location>
        <begin position="218"/>
        <end position="257"/>
    </location>
</feature>
<dbReference type="PROSITE" id="PS01186">
    <property type="entry name" value="EGF_2"/>
    <property type="match status" value="1"/>
</dbReference>
<dbReference type="SMART" id="SM00215">
    <property type="entry name" value="VWC_out"/>
    <property type="match status" value="1"/>
</dbReference>
<dbReference type="PANTHER" id="PTHR24049">
    <property type="entry name" value="CRUMBS FAMILY MEMBER"/>
    <property type="match status" value="1"/>
</dbReference>
<feature type="disulfide bond" evidence="12">
    <location>
        <begin position="194"/>
        <end position="203"/>
    </location>
</feature>
<sequence length="625" mass="70810">MRHKRNKAVAFRSENFLKLSPLSEEISRINEFSTLCFCDDKNLQKRGDAEISYEVKVQCGKFYYGEECSIFCNPTVGRFHFKCSPYGHRLCEDGWSGQNCDDPICANGCIHGYCISPGICKCRSGWQGENCNQCKSQEGCQHGYCNKPNECICEKNWGGTFCDRDLDYCFHNSPCLNGGKCSSAGLQNYYYCNCTNGFTGKNCEKKVESIAKFKFIHQIDPCSAVNCGKYGRCIALWNSENNYKCECDGSHYGDHCQYQTHDENMKGGSCKLSNWEYMENGFSWLTVDCRFCSCHMSKIRCSEKKCEPRDCYRNDSESGQPVSCPKDQRCVIITQDECLKGDCSYPRGRCFSWSQLNSAMLRRICQHSSKEKINIQGCARMNLEFNLQNLPSGTTSGDVCYHLLLDASIENITHIGFECKLITPNTVQVDIVSYYGISLKLLFNIELEKEFLKNRLQNHLTSSQILAAIVRIDSTDNSESNENSIMKSISTVQNSEVASAQELIPLSSHQMLVIITCLMLLIVFILLNICILKNPYLCGGRRFMGSVELLELQSEPKGHYSVSTFLDSGIIDQESQENEYNARVLEQERVKAKAWTLRGSLSDDAILNPMRLQTDPVRPAFLELC</sequence>
<dbReference type="WBParaSite" id="TCLT_0000248501-mRNA-1">
    <property type="protein sequence ID" value="TCLT_0000248501-mRNA-1"/>
    <property type="gene ID" value="TCLT_0000248501"/>
</dbReference>
<feature type="disulfide bond" evidence="12">
    <location>
        <begin position="122"/>
        <end position="131"/>
    </location>
</feature>
<dbReference type="InterPro" id="IPR001881">
    <property type="entry name" value="EGF-like_Ca-bd_dom"/>
</dbReference>
<dbReference type="FunFam" id="2.10.25.10:FF:000018">
    <property type="entry name" value="Delta-like 1"/>
    <property type="match status" value="1"/>
</dbReference>
<dbReference type="SMART" id="SM00051">
    <property type="entry name" value="DSL"/>
    <property type="match status" value="1"/>
</dbReference>
<evidence type="ECO:0000313" key="18">
    <source>
        <dbReference type="EMBL" id="VDM98465.1"/>
    </source>
</evidence>
<dbReference type="PROSITE" id="PS50026">
    <property type="entry name" value="EGF_3"/>
    <property type="match status" value="3"/>
</dbReference>
<reference evidence="20" key="1">
    <citation type="submission" date="2017-02" db="UniProtKB">
        <authorList>
            <consortium name="WormBaseParasite"/>
        </authorList>
    </citation>
    <scope>IDENTIFICATION</scope>
</reference>
<name>A0A0N5CQI5_THECL</name>
<dbReference type="InterPro" id="IPR001774">
    <property type="entry name" value="DSL"/>
</dbReference>
<dbReference type="EMBL" id="UYYF01000520">
    <property type="protein sequence ID" value="VDM98465.1"/>
    <property type="molecule type" value="Genomic_DNA"/>
</dbReference>
<evidence type="ECO:0000313" key="20">
    <source>
        <dbReference type="WBParaSite" id="TCLT_0000248501-mRNA-1"/>
    </source>
</evidence>
<dbReference type="PANTHER" id="PTHR24049:SF22">
    <property type="entry name" value="DROSOPHILA CRUMBS HOMOLOG"/>
    <property type="match status" value="1"/>
</dbReference>
<dbReference type="InterPro" id="IPR001007">
    <property type="entry name" value="VWF_dom"/>
</dbReference>
<dbReference type="SMART" id="SM00181">
    <property type="entry name" value="EGF"/>
    <property type="match status" value="4"/>
</dbReference>
<evidence type="ECO:0000256" key="10">
    <source>
        <dbReference type="ARBA" id="ARBA00023157"/>
    </source>
</evidence>
<evidence type="ECO:0000256" key="6">
    <source>
        <dbReference type="ARBA" id="ARBA00022737"/>
    </source>
</evidence>
<dbReference type="GO" id="GO:0007157">
    <property type="term" value="P:heterophilic cell-cell adhesion via plasma membrane cell adhesion molecules"/>
    <property type="evidence" value="ECO:0007669"/>
    <property type="project" value="TreeGrafter"/>
</dbReference>
<dbReference type="GO" id="GO:0005509">
    <property type="term" value="F:calcium ion binding"/>
    <property type="evidence" value="ECO:0007669"/>
    <property type="project" value="InterPro"/>
</dbReference>
<evidence type="ECO:0000259" key="16">
    <source>
        <dbReference type="PROSITE" id="PS50026"/>
    </source>
</evidence>
<evidence type="ECO:0000256" key="4">
    <source>
        <dbReference type="ARBA" id="ARBA00022692"/>
    </source>
</evidence>
<dbReference type="GO" id="GO:0045197">
    <property type="term" value="P:establishment or maintenance of epithelial cell apical/basal polarity"/>
    <property type="evidence" value="ECO:0007669"/>
    <property type="project" value="TreeGrafter"/>
</dbReference>
<dbReference type="STRING" id="103827.A0A0N5CQI5"/>
<feature type="domain" description="EGF-like" evidence="16">
    <location>
        <begin position="165"/>
        <end position="204"/>
    </location>
</feature>
<evidence type="ECO:0000256" key="15">
    <source>
        <dbReference type="SAM" id="Phobius"/>
    </source>
</evidence>
<dbReference type="Pfam" id="PF01414">
    <property type="entry name" value="DSL"/>
    <property type="match status" value="1"/>
</dbReference>
<keyword evidence="9 14" id="KW-0472">Membrane</keyword>
<dbReference type="Proteomes" id="UP000276776">
    <property type="component" value="Unassembled WGS sequence"/>
</dbReference>
<dbReference type="OrthoDB" id="5813299at2759"/>
<evidence type="ECO:0000256" key="11">
    <source>
        <dbReference type="ARBA" id="ARBA00023180"/>
    </source>
</evidence>
<keyword evidence="3 12" id="KW-0245">EGF-like domain</keyword>
<evidence type="ECO:0000256" key="13">
    <source>
        <dbReference type="PROSITE-ProRule" id="PRU00377"/>
    </source>
</evidence>
<feature type="disulfide bond" evidence="12">
    <location>
        <begin position="175"/>
        <end position="192"/>
    </location>
</feature>
<organism evidence="20">
    <name type="scientific">Thelazia callipaeda</name>
    <name type="common">Oriental eyeworm</name>
    <name type="synonym">Parasitic nematode</name>
    <dbReference type="NCBI Taxonomy" id="103827"/>
    <lineage>
        <taxon>Eukaryota</taxon>
        <taxon>Metazoa</taxon>
        <taxon>Ecdysozoa</taxon>
        <taxon>Nematoda</taxon>
        <taxon>Chromadorea</taxon>
        <taxon>Rhabditida</taxon>
        <taxon>Spirurina</taxon>
        <taxon>Spiruromorpha</taxon>
        <taxon>Thelazioidea</taxon>
        <taxon>Thelaziidae</taxon>
        <taxon>Thelazia</taxon>
    </lineage>
</organism>
<keyword evidence="10 12" id="KW-1015">Disulfide bond</keyword>
<accession>A0A0N5CQI5</accession>
<dbReference type="SUPFAM" id="SSF57196">
    <property type="entry name" value="EGF/Laminin"/>
    <property type="match status" value="1"/>
</dbReference>
<feature type="transmembrane region" description="Helical" evidence="15">
    <location>
        <begin position="511"/>
        <end position="532"/>
    </location>
</feature>
<dbReference type="Gene3D" id="2.10.25.10">
    <property type="entry name" value="Laminin"/>
    <property type="match status" value="2"/>
</dbReference>
<feature type="disulfide bond" evidence="13">
    <location>
        <begin position="91"/>
        <end position="100"/>
    </location>
</feature>
<dbReference type="InterPro" id="IPR000742">
    <property type="entry name" value="EGF"/>
</dbReference>
<evidence type="ECO:0000256" key="9">
    <source>
        <dbReference type="ARBA" id="ARBA00023136"/>
    </source>
</evidence>
<evidence type="ECO:0000256" key="8">
    <source>
        <dbReference type="ARBA" id="ARBA00022989"/>
    </source>
</evidence>
<protein>
    <recommendedName>
        <fullName evidence="14">Delta-like protein</fullName>
    </recommendedName>
</protein>
<keyword evidence="4 14" id="KW-0812">Transmembrane</keyword>
<dbReference type="OMA" id="PICANGC"/>
<feature type="domain" description="DSL" evidence="17">
    <location>
        <begin position="57"/>
        <end position="100"/>
    </location>
</feature>
<keyword evidence="19" id="KW-1185">Reference proteome</keyword>
<keyword evidence="6 14" id="KW-0677">Repeat</keyword>
<evidence type="ECO:0000259" key="17">
    <source>
        <dbReference type="PROSITE" id="PS51051"/>
    </source>
</evidence>
<dbReference type="GO" id="GO:0005886">
    <property type="term" value="C:plasma membrane"/>
    <property type="evidence" value="ECO:0007669"/>
    <property type="project" value="TreeGrafter"/>
</dbReference>
<dbReference type="Gene3D" id="2.10.25.140">
    <property type="match status" value="1"/>
</dbReference>
<keyword evidence="11" id="KW-0325">Glycoprotein</keyword>
<evidence type="ECO:0000256" key="2">
    <source>
        <dbReference type="ARBA" id="ARBA00022473"/>
    </source>
</evidence>
<evidence type="ECO:0000256" key="14">
    <source>
        <dbReference type="RuleBase" id="RU280815"/>
    </source>
</evidence>
<comment type="function">
    <text evidence="14">Putative Notch ligand involved in the mediation of Notch signaling.</text>
</comment>
<dbReference type="GO" id="GO:0032991">
    <property type="term" value="C:protein-containing complex"/>
    <property type="evidence" value="ECO:0007669"/>
    <property type="project" value="TreeGrafter"/>
</dbReference>
<feature type="domain" description="EGF-like" evidence="16">
    <location>
        <begin position="101"/>
        <end position="132"/>
    </location>
</feature>
<dbReference type="FunFam" id="2.10.25.10:FF:000118">
    <property type="entry name" value="protein delta homolog 2"/>
    <property type="match status" value="1"/>
</dbReference>
<evidence type="ECO:0000256" key="1">
    <source>
        <dbReference type="ARBA" id="ARBA00004479"/>
    </source>
</evidence>
<dbReference type="AlphaFoldDB" id="A0A0N5CQI5"/>
<dbReference type="Pfam" id="PF21700">
    <property type="entry name" value="EGF_DL_JAG"/>
    <property type="match status" value="1"/>
</dbReference>
<evidence type="ECO:0000256" key="3">
    <source>
        <dbReference type="ARBA" id="ARBA00022536"/>
    </source>
</evidence>
<dbReference type="GO" id="GO:0007154">
    <property type="term" value="P:cell communication"/>
    <property type="evidence" value="ECO:0007669"/>
    <property type="project" value="InterPro"/>
</dbReference>
<keyword evidence="8 14" id="KW-1133">Transmembrane helix</keyword>
<feature type="disulfide bond" evidence="12">
    <location>
        <begin position="247"/>
        <end position="256"/>
    </location>
</feature>
<feature type="disulfide bond" evidence="13">
    <location>
        <begin position="59"/>
        <end position="68"/>
    </location>
</feature>
<evidence type="ECO:0000313" key="19">
    <source>
        <dbReference type="Proteomes" id="UP000276776"/>
    </source>
</evidence>
<dbReference type="PROSITE" id="PS00022">
    <property type="entry name" value="EGF_1"/>
    <property type="match status" value="3"/>
</dbReference>
<dbReference type="CDD" id="cd00054">
    <property type="entry name" value="EGF_CA"/>
    <property type="match status" value="1"/>
</dbReference>
<evidence type="ECO:0000256" key="5">
    <source>
        <dbReference type="ARBA" id="ARBA00022729"/>
    </source>
</evidence>
<evidence type="ECO:0000256" key="12">
    <source>
        <dbReference type="PROSITE-ProRule" id="PRU00076"/>
    </source>
</evidence>
<comment type="caution">
    <text evidence="12">Lacks conserved residue(s) required for the propagation of feature annotation.</text>
</comment>
<comment type="subcellular location">
    <subcellularLocation>
        <location evidence="1 14">Membrane</location>
        <topology evidence="1 14">Single-pass type I membrane protein</topology>
    </subcellularLocation>
</comment>
<keyword evidence="7" id="KW-0221">Differentiation</keyword>
<gene>
    <name evidence="18" type="ORF">TCLT_LOCUS2486</name>
</gene>
<keyword evidence="2 14" id="KW-0217">Developmental protein</keyword>
<reference evidence="18 19" key="2">
    <citation type="submission" date="2018-11" db="EMBL/GenBank/DDBJ databases">
        <authorList>
            <consortium name="Pathogen Informatics"/>
        </authorList>
    </citation>
    <scope>NUCLEOTIDE SEQUENCE [LARGE SCALE GENOMIC DNA]</scope>
</reference>
<dbReference type="GO" id="GO:0030154">
    <property type="term" value="P:cell differentiation"/>
    <property type="evidence" value="ECO:0007669"/>
    <property type="project" value="UniProtKB-KW"/>
</dbReference>
<evidence type="ECO:0000256" key="7">
    <source>
        <dbReference type="ARBA" id="ARBA00022782"/>
    </source>
</evidence>